<evidence type="ECO:0000256" key="9">
    <source>
        <dbReference type="ARBA" id="ARBA00038511"/>
    </source>
</evidence>
<feature type="compositionally biased region" description="Polar residues" evidence="11">
    <location>
        <begin position="79"/>
        <end position="90"/>
    </location>
</feature>
<evidence type="ECO:0000256" key="11">
    <source>
        <dbReference type="SAM" id="MobiDB-lite"/>
    </source>
</evidence>
<dbReference type="CDD" id="cd17953">
    <property type="entry name" value="DEADc_DDX46"/>
    <property type="match status" value="1"/>
</dbReference>
<dbReference type="AlphaFoldDB" id="A0A2T9ZAM4"/>
<dbReference type="STRING" id="133381.A0A2T9ZAM4"/>
<keyword evidence="7" id="KW-0507">mRNA processing</keyword>
<dbReference type="GO" id="GO:0003676">
    <property type="term" value="F:nucleic acid binding"/>
    <property type="evidence" value="ECO:0007669"/>
    <property type="project" value="InterPro"/>
</dbReference>
<dbReference type="SUPFAM" id="SSF52540">
    <property type="entry name" value="P-loop containing nucleoside triphosphate hydrolases"/>
    <property type="match status" value="2"/>
</dbReference>
<feature type="compositionally biased region" description="Polar residues" evidence="11">
    <location>
        <begin position="255"/>
        <end position="272"/>
    </location>
</feature>
<dbReference type="GO" id="GO:0003724">
    <property type="term" value="F:RNA helicase activity"/>
    <property type="evidence" value="ECO:0007669"/>
    <property type="project" value="UniProtKB-EC"/>
</dbReference>
<evidence type="ECO:0000256" key="7">
    <source>
        <dbReference type="ARBA" id="ARBA00023187"/>
    </source>
</evidence>
<reference evidence="15 16" key="1">
    <citation type="journal article" date="2018" name="MBio">
        <title>Comparative Genomics Reveals the Core Gene Toolbox for the Fungus-Insect Symbiosis.</title>
        <authorList>
            <person name="Wang Y."/>
            <person name="Stata M."/>
            <person name="Wang W."/>
            <person name="Stajich J.E."/>
            <person name="White M.M."/>
            <person name="Moncalvo J.M."/>
        </authorList>
    </citation>
    <scope>NUCLEOTIDE SEQUENCE [LARGE SCALE GENOMIC DNA]</scope>
    <source>
        <strain evidence="15 16">SC-DP-2</strain>
    </source>
</reference>
<dbReference type="Pfam" id="PF00270">
    <property type="entry name" value="DEAD"/>
    <property type="match status" value="1"/>
</dbReference>
<keyword evidence="6" id="KW-0067">ATP-binding</keyword>
<evidence type="ECO:0000259" key="13">
    <source>
        <dbReference type="PROSITE" id="PS51194"/>
    </source>
</evidence>
<evidence type="ECO:0000256" key="6">
    <source>
        <dbReference type="ARBA" id="ARBA00022840"/>
    </source>
</evidence>
<dbReference type="GO" id="GO:0005524">
    <property type="term" value="F:ATP binding"/>
    <property type="evidence" value="ECO:0007669"/>
    <property type="project" value="UniProtKB-KW"/>
</dbReference>
<evidence type="ECO:0000259" key="12">
    <source>
        <dbReference type="PROSITE" id="PS51192"/>
    </source>
</evidence>
<evidence type="ECO:0000256" key="5">
    <source>
        <dbReference type="ARBA" id="ARBA00022806"/>
    </source>
</evidence>
<feature type="domain" description="DEAD-box RNA helicase Q" evidence="14">
    <location>
        <begin position="441"/>
        <end position="469"/>
    </location>
</feature>
<evidence type="ECO:0000256" key="10">
    <source>
        <dbReference type="PROSITE-ProRule" id="PRU00552"/>
    </source>
</evidence>
<dbReference type="InterPro" id="IPR011545">
    <property type="entry name" value="DEAD/DEAH_box_helicase_dom"/>
</dbReference>
<name>A0A2T9ZAM4_9FUNG</name>
<comment type="similarity">
    <text evidence="9">Belongs to the DEAD box helicase family. DDX46/PRP5 subfamily.</text>
</comment>
<feature type="compositionally biased region" description="Low complexity" evidence="11">
    <location>
        <begin position="135"/>
        <end position="150"/>
    </location>
</feature>
<dbReference type="OrthoDB" id="196131at2759"/>
<feature type="region of interest" description="Disordered" evidence="11">
    <location>
        <begin position="869"/>
        <end position="901"/>
    </location>
</feature>
<protein>
    <recommendedName>
        <fullName evidence="2">RNA helicase</fullName>
        <ecNumber evidence="2">3.6.4.13</ecNumber>
    </recommendedName>
</protein>
<feature type="compositionally biased region" description="Polar residues" evidence="11">
    <location>
        <begin position="1"/>
        <end position="27"/>
    </location>
</feature>
<dbReference type="Pfam" id="PF00271">
    <property type="entry name" value="Helicase_C"/>
    <property type="match status" value="1"/>
</dbReference>
<evidence type="ECO:0000256" key="8">
    <source>
        <dbReference type="ARBA" id="ARBA00023242"/>
    </source>
</evidence>
<evidence type="ECO:0000259" key="14">
    <source>
        <dbReference type="PROSITE" id="PS51195"/>
    </source>
</evidence>
<feature type="compositionally biased region" description="Acidic residues" evidence="11">
    <location>
        <begin position="873"/>
        <end position="888"/>
    </location>
</feature>
<dbReference type="GO" id="GO:0005634">
    <property type="term" value="C:nucleus"/>
    <property type="evidence" value="ECO:0007669"/>
    <property type="project" value="UniProtKB-SubCell"/>
</dbReference>
<keyword evidence="5" id="KW-0347">Helicase</keyword>
<dbReference type="InterPro" id="IPR001650">
    <property type="entry name" value="Helicase_C-like"/>
</dbReference>
<dbReference type="GO" id="GO:0016787">
    <property type="term" value="F:hydrolase activity"/>
    <property type="evidence" value="ECO:0007669"/>
    <property type="project" value="UniProtKB-KW"/>
</dbReference>
<sequence>MSHQKSLNTASPSNSPLPNFNQTQNFDSDGRLLKKQKINSQNSNTNPQQNSSYKGKADLSSQINILDTPAIQNRIPASFPNQINPPSTDQRQNEQESKIQKRREKLELWKKLKNLENKKTTIDLENAEISPQKPTPATTTSPESSQPASEKSSRRLKISQFLKAKNIDKTGTSLGTQSPPISPTTNSELKASSQTPNFPETLDKDAISHNNQKPAFNTLKLNVQSQPKVKQFGFKFGLSKPKNKIISSSKFLNDLPSSEKPSTINLQSFTQQKSKKSLLPSDFSKEDEKVSKAGLNVNENQKMDVDESEIDPLDAYMENIRSQEQQPTVTNGINHSQEISASIVSSNPDGTQDNFIDTNFGDNEDGVPEDPEDILELAAKKLKKKDFISVDHSKIQYEPFKKEFYVEPEELASLTEEQVESLRYSLDDIKIRGINPPNPVTKWTYFGLPSLSIQIIKKHGFEAPTPIQAQSIPAVLQGRDIIGVAKTGSGKTLAYILPMIRHIKAQRPLKAMEGPIAMIMAPTRELAVQIARECRIFAKPLGLRTVCSYGGSPIKDQIAELKRGAEIVVCTPGRMIDLLSANSGRVTNLKRVTFLVLDEADRMFDMGFEPQVMKIVQNVRPNRQTLLFSATFPRQMEALARKILKQPLEITVGGRSVVCSDITQIAEIVDFDEKFLRLLDILGSALFEDPETCALIFVERQESADTLFRDLLRRGYLCNSLHGGKDQSDRDQTILDFKQGVFNFLIATSVAARGLDVKRLNLVVNYDCPNHLEDYVHRVGRTGRAGNKGTAVTFITRDQGRYAIEIIKALQTSGVDVPPSLQELADDFLESVRTGEVKYYNAKASGGFGGKGLEKLDAERQVVKSIQRHTFGVEDDQSGDEGLEDPDEVQTSSESKVQKVKTLDEKSLQDAVKAAQKAAEKFLAGSLPANASTGQSVVSAVDEINAKFAQPSGGHGVVANADVHSAEFFVEIEINDYPQKARWKVTNRETLSQITETSGTAITVRGVFHQAGKPISTSTNPNNLLTASANQSNILSKFSTLPSAPSTSERKLYLRIEGNSEIGVERAKTEIRRLLMEATMQSIEHDSRQGLSGGSQYGRYSVI</sequence>
<dbReference type="Pfam" id="PF23469">
    <property type="entry name" value="KH_12"/>
    <property type="match status" value="1"/>
</dbReference>
<feature type="short sequence motif" description="Q motif" evidence="10">
    <location>
        <begin position="441"/>
        <end position="469"/>
    </location>
</feature>
<dbReference type="PROSITE" id="PS00039">
    <property type="entry name" value="DEAD_ATP_HELICASE"/>
    <property type="match status" value="1"/>
</dbReference>
<dbReference type="InterPro" id="IPR014014">
    <property type="entry name" value="RNA_helicase_DEAD_Q_motif"/>
</dbReference>
<proteinExistence type="inferred from homology"/>
<feature type="compositionally biased region" description="Polar residues" evidence="11">
    <location>
        <begin position="169"/>
        <end position="198"/>
    </location>
</feature>
<dbReference type="InterPro" id="IPR027417">
    <property type="entry name" value="P-loop_NTPase"/>
</dbReference>
<keyword evidence="7" id="KW-0508">mRNA splicing</keyword>
<evidence type="ECO:0000256" key="4">
    <source>
        <dbReference type="ARBA" id="ARBA00022801"/>
    </source>
</evidence>
<dbReference type="PANTHER" id="PTHR47958">
    <property type="entry name" value="ATP-DEPENDENT RNA HELICASE DBP3"/>
    <property type="match status" value="1"/>
</dbReference>
<dbReference type="InterPro" id="IPR000629">
    <property type="entry name" value="RNA-helicase_DEAD-box_CS"/>
</dbReference>
<dbReference type="EMBL" id="MBFS01000920">
    <property type="protein sequence ID" value="PVV01646.1"/>
    <property type="molecule type" value="Genomic_DNA"/>
</dbReference>
<keyword evidence="4" id="KW-0378">Hydrolase</keyword>
<organism evidence="15 16">
    <name type="scientific">Smittium megazygosporum</name>
    <dbReference type="NCBI Taxonomy" id="133381"/>
    <lineage>
        <taxon>Eukaryota</taxon>
        <taxon>Fungi</taxon>
        <taxon>Fungi incertae sedis</taxon>
        <taxon>Zoopagomycota</taxon>
        <taxon>Kickxellomycotina</taxon>
        <taxon>Harpellomycetes</taxon>
        <taxon>Harpellales</taxon>
        <taxon>Legeriomycetaceae</taxon>
        <taxon>Smittium</taxon>
    </lineage>
</organism>
<dbReference type="Proteomes" id="UP000245609">
    <property type="component" value="Unassembled WGS sequence"/>
</dbReference>
<feature type="region of interest" description="Disordered" evidence="11">
    <location>
        <begin position="253"/>
        <end position="287"/>
    </location>
</feature>
<gene>
    <name evidence="15" type="ORF">BB560_003924</name>
</gene>
<dbReference type="GO" id="GO:0008380">
    <property type="term" value="P:RNA splicing"/>
    <property type="evidence" value="ECO:0007669"/>
    <property type="project" value="UniProtKB-KW"/>
</dbReference>
<feature type="domain" description="Helicase C-terminal" evidence="13">
    <location>
        <begin position="678"/>
        <end position="825"/>
    </location>
</feature>
<keyword evidence="8" id="KW-0539">Nucleus</keyword>
<dbReference type="PROSITE" id="PS51194">
    <property type="entry name" value="HELICASE_CTER"/>
    <property type="match status" value="1"/>
</dbReference>
<comment type="caution">
    <text evidence="15">The sequence shown here is derived from an EMBL/GenBank/DDBJ whole genome shotgun (WGS) entry which is preliminary data.</text>
</comment>
<evidence type="ECO:0000256" key="1">
    <source>
        <dbReference type="ARBA" id="ARBA00004123"/>
    </source>
</evidence>
<dbReference type="SMART" id="SM00490">
    <property type="entry name" value="HELICc"/>
    <property type="match status" value="1"/>
</dbReference>
<dbReference type="InterPro" id="IPR014001">
    <property type="entry name" value="Helicase_ATP-bd"/>
</dbReference>
<evidence type="ECO:0000256" key="3">
    <source>
        <dbReference type="ARBA" id="ARBA00022741"/>
    </source>
</evidence>
<feature type="domain" description="Helicase ATP-binding" evidence="12">
    <location>
        <begin position="472"/>
        <end position="650"/>
    </location>
</feature>
<evidence type="ECO:0000313" key="15">
    <source>
        <dbReference type="EMBL" id="PVV01646.1"/>
    </source>
</evidence>
<comment type="subcellular location">
    <subcellularLocation>
        <location evidence="1">Nucleus</location>
    </subcellularLocation>
</comment>
<dbReference type="PROSITE" id="PS51195">
    <property type="entry name" value="Q_MOTIF"/>
    <property type="match status" value="1"/>
</dbReference>
<dbReference type="Gene3D" id="3.40.50.300">
    <property type="entry name" value="P-loop containing nucleotide triphosphate hydrolases"/>
    <property type="match status" value="2"/>
</dbReference>
<keyword evidence="3" id="KW-0547">Nucleotide-binding</keyword>
<feature type="region of interest" description="Disordered" evidence="11">
    <location>
        <begin position="1"/>
        <end position="205"/>
    </location>
</feature>
<accession>A0A2T9ZAM4</accession>
<dbReference type="PROSITE" id="PS51192">
    <property type="entry name" value="HELICASE_ATP_BIND_1"/>
    <property type="match status" value="1"/>
</dbReference>
<keyword evidence="16" id="KW-1185">Reference proteome</keyword>
<dbReference type="InterPro" id="IPR056149">
    <property type="entry name" value="PRP5/DDX46/KHDC4_KH"/>
</dbReference>
<dbReference type="SMART" id="SM00487">
    <property type="entry name" value="DEXDc"/>
    <property type="match status" value="1"/>
</dbReference>
<evidence type="ECO:0000313" key="16">
    <source>
        <dbReference type="Proteomes" id="UP000245609"/>
    </source>
</evidence>
<dbReference type="EC" id="3.6.4.13" evidence="2"/>
<dbReference type="CDD" id="cd18787">
    <property type="entry name" value="SF2_C_DEAD"/>
    <property type="match status" value="1"/>
</dbReference>
<feature type="compositionally biased region" description="Basic and acidic residues" evidence="11">
    <location>
        <begin position="91"/>
        <end position="122"/>
    </location>
</feature>
<dbReference type="FunFam" id="3.40.50.300:FF:000079">
    <property type="entry name" value="probable ATP-dependent RNA helicase DDX17"/>
    <property type="match status" value="1"/>
</dbReference>
<feature type="compositionally biased region" description="Low complexity" evidence="11">
    <location>
        <begin position="39"/>
        <end position="52"/>
    </location>
</feature>
<evidence type="ECO:0000256" key="2">
    <source>
        <dbReference type="ARBA" id="ARBA00012552"/>
    </source>
</evidence>